<dbReference type="RefSeq" id="WP_146350679.1">
    <property type="nucleotide sequence ID" value="NZ_VOBR01000005.1"/>
</dbReference>
<comment type="caution">
    <text evidence="1">The sequence shown here is derived from an EMBL/GenBank/DDBJ whole genome shotgun (WGS) entry which is preliminary data.</text>
</comment>
<accession>A0A563EYC2</accession>
<keyword evidence="2" id="KW-1185">Reference proteome</keyword>
<reference evidence="1 2" key="1">
    <citation type="submission" date="2019-07" db="EMBL/GenBank/DDBJ databases">
        <title>Lentzea xizangensis sp. nov., isolated from Qinghai-Tibetan Plateau Soils.</title>
        <authorList>
            <person name="Huang J."/>
        </authorList>
    </citation>
    <scope>NUCLEOTIDE SEQUENCE [LARGE SCALE GENOMIC DNA]</scope>
    <source>
        <strain evidence="1 2">FXJ1.1311</strain>
    </source>
</reference>
<dbReference type="EMBL" id="VOBR01000005">
    <property type="protein sequence ID" value="TWP52623.1"/>
    <property type="molecule type" value="Genomic_DNA"/>
</dbReference>
<protein>
    <recommendedName>
        <fullName evidence="3">Excreted virulence factor EspC, type VII ESX diderm</fullName>
    </recommendedName>
</protein>
<gene>
    <name evidence="1" type="ORF">FKR81_09975</name>
</gene>
<dbReference type="AlphaFoldDB" id="A0A563EYC2"/>
<name>A0A563EYC2_9PSEU</name>
<dbReference type="Proteomes" id="UP000316639">
    <property type="component" value="Unassembled WGS sequence"/>
</dbReference>
<evidence type="ECO:0000313" key="2">
    <source>
        <dbReference type="Proteomes" id="UP000316639"/>
    </source>
</evidence>
<dbReference type="OrthoDB" id="3689605at2"/>
<evidence type="ECO:0008006" key="3">
    <source>
        <dbReference type="Google" id="ProtNLM"/>
    </source>
</evidence>
<evidence type="ECO:0000313" key="1">
    <source>
        <dbReference type="EMBL" id="TWP52623.1"/>
    </source>
</evidence>
<sequence>MGDQFSVQLDNLDSLAKNRLPGMSRCLSQVLGHLNRTVDESYGAFVAVGSQEHLYEGVKREWDPTADFMQRVLRDNVENLELAARAIGEIAHRYRQADGQA</sequence>
<organism evidence="1 2">
    <name type="scientific">Lentzea tibetensis</name>
    <dbReference type="NCBI Taxonomy" id="2591470"/>
    <lineage>
        <taxon>Bacteria</taxon>
        <taxon>Bacillati</taxon>
        <taxon>Actinomycetota</taxon>
        <taxon>Actinomycetes</taxon>
        <taxon>Pseudonocardiales</taxon>
        <taxon>Pseudonocardiaceae</taxon>
        <taxon>Lentzea</taxon>
    </lineage>
</organism>
<proteinExistence type="predicted"/>